<feature type="region of interest" description="Disordered" evidence="3">
    <location>
        <begin position="641"/>
        <end position="667"/>
    </location>
</feature>
<feature type="compositionally biased region" description="Basic and acidic residues" evidence="3">
    <location>
        <begin position="1623"/>
        <end position="1635"/>
    </location>
</feature>
<feature type="region of interest" description="Disordered" evidence="3">
    <location>
        <begin position="1257"/>
        <end position="1286"/>
    </location>
</feature>
<dbReference type="Proteomes" id="UP000515154">
    <property type="component" value="Linkage group LG1"/>
</dbReference>
<dbReference type="PROSITE" id="PS50235">
    <property type="entry name" value="USP_3"/>
    <property type="match status" value="1"/>
</dbReference>
<feature type="region of interest" description="Disordered" evidence="3">
    <location>
        <begin position="809"/>
        <end position="835"/>
    </location>
</feature>
<feature type="compositionally biased region" description="Polar residues" evidence="3">
    <location>
        <begin position="654"/>
        <end position="667"/>
    </location>
</feature>
<dbReference type="RefSeq" id="XP_036357930.1">
    <property type="nucleotide sequence ID" value="XM_036502037.1"/>
</dbReference>
<feature type="domain" description="USP" evidence="4">
    <location>
        <begin position="29"/>
        <end position="349"/>
    </location>
</feature>
<evidence type="ECO:0000259" key="4">
    <source>
        <dbReference type="PROSITE" id="PS50235"/>
    </source>
</evidence>
<feature type="compositionally biased region" description="Basic and acidic residues" evidence="3">
    <location>
        <begin position="643"/>
        <end position="653"/>
    </location>
</feature>
<keyword evidence="2" id="KW-0378">Hydrolase</keyword>
<evidence type="ECO:0000256" key="1">
    <source>
        <dbReference type="ARBA" id="ARBA00022786"/>
    </source>
</evidence>
<dbReference type="InterPro" id="IPR052398">
    <property type="entry name" value="Ubiquitin_hydrolase_53/54"/>
</dbReference>
<feature type="region of interest" description="Disordered" evidence="3">
    <location>
        <begin position="1619"/>
        <end position="1652"/>
    </location>
</feature>
<organism evidence="5 6">
    <name type="scientific">Octopus sinensis</name>
    <name type="common">East Asian common octopus</name>
    <dbReference type="NCBI Taxonomy" id="2607531"/>
    <lineage>
        <taxon>Eukaryota</taxon>
        <taxon>Metazoa</taxon>
        <taxon>Spiralia</taxon>
        <taxon>Lophotrochozoa</taxon>
        <taxon>Mollusca</taxon>
        <taxon>Cephalopoda</taxon>
        <taxon>Coleoidea</taxon>
        <taxon>Octopodiformes</taxon>
        <taxon>Octopoda</taxon>
        <taxon>Incirrata</taxon>
        <taxon>Octopodidae</taxon>
        <taxon>Octopus</taxon>
    </lineage>
</organism>
<feature type="compositionally biased region" description="Low complexity" evidence="3">
    <location>
        <begin position="813"/>
        <end position="829"/>
    </location>
</feature>
<proteinExistence type="predicted"/>
<reference evidence="6" key="1">
    <citation type="submission" date="2025-08" db="UniProtKB">
        <authorList>
            <consortium name="RefSeq"/>
        </authorList>
    </citation>
    <scope>IDENTIFICATION</scope>
</reference>
<feature type="compositionally biased region" description="Polar residues" evidence="3">
    <location>
        <begin position="1550"/>
        <end position="1566"/>
    </location>
</feature>
<protein>
    <submittedName>
        <fullName evidence="6">Uncharacterized protein LOC115219645 isoform X1</fullName>
    </submittedName>
</protein>
<accession>A0A7E6ESK9</accession>
<dbReference type="Pfam" id="PF00443">
    <property type="entry name" value="UCH"/>
    <property type="match status" value="1"/>
</dbReference>
<name>A0A7E6ESK9_9MOLL</name>
<feature type="region of interest" description="Disordered" evidence="3">
    <location>
        <begin position="1549"/>
        <end position="1599"/>
    </location>
</feature>
<dbReference type="InterPro" id="IPR038765">
    <property type="entry name" value="Papain-like_cys_pep_sf"/>
</dbReference>
<dbReference type="SUPFAM" id="SSF54001">
    <property type="entry name" value="Cysteine proteinases"/>
    <property type="match status" value="1"/>
</dbReference>
<evidence type="ECO:0000313" key="5">
    <source>
        <dbReference type="Proteomes" id="UP000515154"/>
    </source>
</evidence>
<evidence type="ECO:0000256" key="2">
    <source>
        <dbReference type="ARBA" id="ARBA00022801"/>
    </source>
</evidence>
<dbReference type="GO" id="GO:0004843">
    <property type="term" value="F:cysteine-type deubiquitinase activity"/>
    <property type="evidence" value="ECO:0007669"/>
    <property type="project" value="InterPro"/>
</dbReference>
<dbReference type="PANTHER" id="PTHR22975:SF9">
    <property type="entry name" value="ECHINUS SPLICE FORM 3"/>
    <property type="match status" value="1"/>
</dbReference>
<dbReference type="Gene3D" id="3.90.70.10">
    <property type="entry name" value="Cysteine proteinases"/>
    <property type="match status" value="1"/>
</dbReference>
<dbReference type="GO" id="GO:0016579">
    <property type="term" value="P:protein deubiquitination"/>
    <property type="evidence" value="ECO:0007669"/>
    <property type="project" value="InterPro"/>
</dbReference>
<evidence type="ECO:0000313" key="6">
    <source>
        <dbReference type="RefSeq" id="XP_036357930.1"/>
    </source>
</evidence>
<keyword evidence="5" id="KW-1185">Reference proteome</keyword>
<evidence type="ECO:0000256" key="3">
    <source>
        <dbReference type="SAM" id="MobiDB-lite"/>
    </source>
</evidence>
<sequence length="1687" mass="187601">MEIEDLSQLPEHYLNGWDRHHSLSLATTKGLRNPPGENNCFLNSAVQVFWHLDVFRRSFKNYNGHVCMGNSCIFCNLKVIFTQLRYSDKSSLHPNALRRALAEAFVDQHRFQLGHMDDAAECFENILRRIHFHIANGYNEDQCTATHCLTHRKFALTVSDQVQCVCGAGSKPLVFSEIVHYVSVAALVNQANKIIESGCKVTSDKFGLLLRNACSVGDVRDCPKSCGRKVNIRRTLHNQPDVVSIGLVWDTDRPSGDLVSDVLTNIRTSIVLEDMFHCSKIRDLARLHLVGIVCYYGKHYSTFVFHSRDQSWYYFDDATVKEMGPSWDSVVEKCCRGHYQPLLLIYANPSATPINVAEAPRKTVMAPGYNNSTTGAGILRSQSADIRRAVTPTPDMHCYIDTTIQHRRSITPGPETYYRLKDLDRDSVTSSNAEHQRQASFLTAVSGSDDTASNHSSVKSFPLDSVSLIRSLSPSVSNPSKPSSISSESVDQNLLGEYICTEGRLQASFYNSSNSNSCNGGVYNVQRSNLSDFSAQRRPSPSLREKSFENVHSESFITEGSTPNDFGYRKPIDSHVLHSVDSKYRDVTNPPRDTYKTQIKAYDGIKHSHLVVKPTVQNTEQDNYYENIKCVGPLHSGLATLPRNKDSANERKQLSQQEQLSYSRPSVSLKCQTPARFENGHQYNRYRSNHPSFNHSSNSIPKPGNMIRSISAHSLASPNNETYVSKDRTYKIPSQDHEDNYSQEKYIDRKTVEHVMKKLYPKPPKGTINGLRHSNRIKENLNGLGNIASATELSEALTLEIPYDSVSLESQRDSGYGSSDRNSSSSSSSITMDPYGQYLPSKGIQPLSLSENQKFSSNVEKNSVYSGLVGNTGNRTGNKNMYLGRKGSIDSILNEPLYPSNTFSTDLFCENVSVDIKSLPDNASQNIKSSLMQQGKKILPDKPLSGHIVRDAKTKAIISPHPNPSPANGNDLINFKSGIQNNMNSIQGNKGPTSEDEYIRYCCLQADNMMDNCLAAEAKGDLRCAICDCDKAIGYCKQILELVNIPHQSVVFMQNKLHCCVVKRRSLYNKYSTKQQQAAAHCSAGPSLDESMQAEKIRNSMAGLLPSNGSSSSSSCSNKKDNLNTSIISSISCPNYQQQKHVASVNNDKCLEKYFSDSNQNSSKLQCKMSSVAGREVGKELPETVDSWSNANVYGTLPKNKPRQIVSKVVNQEAEVYQMFLNRQKQLNKENNSMSSYMSTGCMAFFPNSQINSNMSNSCSNLNKTRPSSTVSQPHSRSDSVDSSANSLISCDSAVTTISTLHSRRQNNSPAMNRPYRQDTPTITQCETRTYQHGSGTMYRNVDESHVKPEQSTIPQSSHFNHSVESFKSVMGQESSETNVGTRTNVVSNTSGFSSCLTVSHFVKSSLATAQTTPSVVPSTCQPAFKTNTAQTKQNYSENSFVLPFQSRTIEGKKNERIQSFSTVRHRPLADACFQTACFHKSDGSSITNGTADTATKNTALKVSESNSETLLHLANSQNLISERLCASDDEDFVRPSVKDLASKFEYDVTSKTSDSVDGNGNLTQRRSFRVRSKSESSTMKPKPALSKHQFQQGSRPRKSVTFADNIAMIAPNNKMYTSHDANINRKEKSTNEKYDWDDDDSSSSSEDPTELTDGPFCNLCQKKGVQQGQVYCQDCDFYMSRFKPCT</sequence>
<gene>
    <name evidence="6" type="primary">LOC115219645</name>
</gene>
<dbReference type="PANTHER" id="PTHR22975">
    <property type="entry name" value="UBIQUITIN SPECIFIC PROTEINASE"/>
    <property type="match status" value="1"/>
</dbReference>
<keyword evidence="1" id="KW-0833">Ubl conjugation pathway</keyword>
<dbReference type="InterPro" id="IPR028889">
    <property type="entry name" value="USP"/>
</dbReference>
<dbReference type="InterPro" id="IPR001394">
    <property type="entry name" value="Peptidase_C19_UCH"/>
</dbReference>